<organism evidence="4 5">
    <name type="scientific">Legionella wadsworthii</name>
    <dbReference type="NCBI Taxonomy" id="28088"/>
    <lineage>
        <taxon>Bacteria</taxon>
        <taxon>Pseudomonadati</taxon>
        <taxon>Pseudomonadota</taxon>
        <taxon>Gammaproteobacteria</taxon>
        <taxon>Legionellales</taxon>
        <taxon>Legionellaceae</taxon>
        <taxon>Legionella</taxon>
    </lineage>
</organism>
<dbReference type="Gene3D" id="3.40.50.1820">
    <property type="entry name" value="alpha/beta hydrolase"/>
    <property type="match status" value="1"/>
</dbReference>
<dbReference type="PANTHER" id="PTHR42776:SF27">
    <property type="entry name" value="DIPEPTIDYL PEPTIDASE FAMILY MEMBER 6"/>
    <property type="match status" value="1"/>
</dbReference>
<dbReference type="InterPro" id="IPR011659">
    <property type="entry name" value="WD40"/>
</dbReference>
<dbReference type="SUPFAM" id="SSF53474">
    <property type="entry name" value="alpha/beta-Hydrolases"/>
    <property type="match status" value="1"/>
</dbReference>
<gene>
    <name evidence="4" type="primary">ptpA</name>
    <name evidence="4" type="ORF">NCTC11532_01035</name>
</gene>
<dbReference type="STRING" id="1122170.GCA_000701265_01983"/>
<reference evidence="4 5" key="1">
    <citation type="submission" date="2018-06" db="EMBL/GenBank/DDBJ databases">
        <authorList>
            <consortium name="Pathogen Informatics"/>
            <person name="Doyle S."/>
        </authorList>
    </citation>
    <scope>NUCLEOTIDE SEQUENCE [LARGE SCALE GENOMIC DNA]</scope>
    <source>
        <strain evidence="4 5">NCTC11532</strain>
    </source>
</reference>
<dbReference type="AlphaFoldDB" id="A0A378LSM4"/>
<dbReference type="GO" id="GO:0004252">
    <property type="term" value="F:serine-type endopeptidase activity"/>
    <property type="evidence" value="ECO:0007669"/>
    <property type="project" value="TreeGrafter"/>
</dbReference>
<evidence type="ECO:0000313" key="4">
    <source>
        <dbReference type="EMBL" id="STY28858.1"/>
    </source>
</evidence>
<keyword evidence="1 4" id="KW-0378">Hydrolase</keyword>
<dbReference type="InterPro" id="IPR029058">
    <property type="entry name" value="AB_hydrolase_fold"/>
</dbReference>
<evidence type="ECO:0000259" key="3">
    <source>
        <dbReference type="Pfam" id="PF00326"/>
    </source>
</evidence>
<dbReference type="InterPro" id="IPR011042">
    <property type="entry name" value="6-blade_b-propeller_TolB-like"/>
</dbReference>
<dbReference type="GO" id="GO:0006508">
    <property type="term" value="P:proteolysis"/>
    <property type="evidence" value="ECO:0007669"/>
    <property type="project" value="InterPro"/>
</dbReference>
<sequence>MKKVQVCIQLFLLLFFFYNEKIWSAPRLPVLNDFMKIKTVSEPNLSKDGKWVVYTVEENINKKEAVSNIWVVSYDGKISKQLTNNKKESSSSPQWSPDGQWIAYLFGSKNLRLMNWQSGEVINLTPNILHVSEFSWAPDSQNIAFIASEGKESKDHPLVITRYHFKKDREGYLSEKREHLYKIAIPGKHIELLTAGPYDEWSPAWSPNGKFIAFISKRGPDPDRSYKTEIYIISSESGSKEIQLTRFPGAGMDPDWETIPSWSPDSALISFLSFNNKSPIYGPTQIGIVQIANHNEHIITPSDNWFTKAKWSYESKKIYALVEKSRETHLSEIDVIHGTVSPLTHGEKVDSEFTIAPQRIVLATSNDQHPTELYAVEDTLRPLTHHNQALLEEVIFRPVQDMEFTSYDGTLIQGLLLKPANYKIGKRYPALLNLHGGPVYQFSHEFNFDWQWLAAQGYTIIAPNPRGSSGRGYQFSNAIHADWGNLDVKDVLAATDYAIKKNIVDPEKMAVGGWSYGGMLTNYVIASTPIFKAAISGAGTGNILGNYGVDQYTLDYESELGRPWLNTPLYLKLSYPLIKANQIKTPTLFLCASLDFNMPCIGSEQLYQALKSLKIPTQLVIYPDQDHSLERPDFQMDRLQRFKDWMDYYLNHPNK</sequence>
<proteinExistence type="predicted"/>
<dbReference type="Pfam" id="PF07676">
    <property type="entry name" value="PD40"/>
    <property type="match status" value="2"/>
</dbReference>
<evidence type="ECO:0000256" key="1">
    <source>
        <dbReference type="ARBA" id="ARBA00022801"/>
    </source>
</evidence>
<dbReference type="InterPro" id="IPR001375">
    <property type="entry name" value="Peptidase_S9_cat"/>
</dbReference>
<accession>A0A378LSM4</accession>
<protein>
    <submittedName>
        <fullName evidence="4">Prolyl oligopeptidase</fullName>
        <ecNumber evidence="4">3.4.14.12</ecNumber>
    </submittedName>
</protein>
<dbReference type="Gene3D" id="2.120.10.30">
    <property type="entry name" value="TolB, C-terminal domain"/>
    <property type="match status" value="2"/>
</dbReference>
<keyword evidence="5" id="KW-1185">Reference proteome</keyword>
<keyword evidence="2" id="KW-0720">Serine protease</keyword>
<dbReference type="EC" id="3.4.14.12" evidence="4"/>
<feature type="domain" description="Peptidase S9 prolyl oligopeptidase catalytic" evidence="3">
    <location>
        <begin position="446"/>
        <end position="651"/>
    </location>
</feature>
<dbReference type="SUPFAM" id="SSF82171">
    <property type="entry name" value="DPP6 N-terminal domain-like"/>
    <property type="match status" value="1"/>
</dbReference>
<evidence type="ECO:0000256" key="2">
    <source>
        <dbReference type="ARBA" id="ARBA00022825"/>
    </source>
</evidence>
<dbReference type="PANTHER" id="PTHR42776">
    <property type="entry name" value="SERINE PEPTIDASE S9 FAMILY MEMBER"/>
    <property type="match status" value="1"/>
</dbReference>
<dbReference type="Proteomes" id="UP000255297">
    <property type="component" value="Unassembled WGS sequence"/>
</dbReference>
<dbReference type="Pfam" id="PF00326">
    <property type="entry name" value="Peptidase_S9"/>
    <property type="match status" value="1"/>
</dbReference>
<name>A0A378LSM4_9GAMM</name>
<keyword evidence="2" id="KW-0645">Protease</keyword>
<evidence type="ECO:0000313" key="5">
    <source>
        <dbReference type="Proteomes" id="UP000255297"/>
    </source>
</evidence>
<dbReference type="EMBL" id="UGPB01000001">
    <property type="protein sequence ID" value="STY28858.1"/>
    <property type="molecule type" value="Genomic_DNA"/>
</dbReference>